<dbReference type="Pfam" id="PF13460">
    <property type="entry name" value="NAD_binding_10"/>
    <property type="match status" value="1"/>
</dbReference>
<comment type="caution">
    <text evidence="2">The sequence shown here is derived from an EMBL/GenBank/DDBJ whole genome shotgun (WGS) entry which is preliminary data.</text>
</comment>
<evidence type="ECO:0000259" key="1">
    <source>
        <dbReference type="Pfam" id="PF13460"/>
    </source>
</evidence>
<protein>
    <submittedName>
        <fullName evidence="2">Butenolide phosphate reductase ScbC</fullName>
    </submittedName>
</protein>
<dbReference type="RefSeq" id="WP_344138006.1">
    <property type="nucleotide sequence ID" value="NZ_BAAARA010000025.1"/>
</dbReference>
<proteinExistence type="predicted"/>
<dbReference type="InterPro" id="IPR016040">
    <property type="entry name" value="NAD(P)-bd_dom"/>
</dbReference>
<evidence type="ECO:0000313" key="2">
    <source>
        <dbReference type="EMBL" id="GAA2364106.1"/>
    </source>
</evidence>
<sequence>MPEKSTVAVTGVTGALGSRIAAQLSDRGVPQLLVGRDPARITELPGAQVRGPAAYDDSEAMREALRDASTLVLISSHPTGRRLEEHASAVRAGIEAGVRRVLYVSLVGSTGPDAPYRNARDHWMTERYLAGSGLRHTIFRAGLYGSTIAALADSELAVRGPGGDGKVAWVTHDDIAAVIATVAADEDNTEHDGEILQITGPESLTIDAATKQVAAATGRNYHYVPQTLDEAFAWRWKHGISGEQIDSWLSWYQTVASGRLDFTTDVVKRITGRPAKPISEAGWWPSPKTAW</sequence>
<gene>
    <name evidence="2" type="primary">scbC</name>
    <name evidence="2" type="ORF">GCM10009854_49840</name>
</gene>
<dbReference type="PANTHER" id="PTHR47129">
    <property type="entry name" value="QUINONE OXIDOREDUCTASE 2"/>
    <property type="match status" value="1"/>
</dbReference>
<name>A0ABN3GYD5_9PSEU</name>
<dbReference type="PANTHER" id="PTHR47129:SF1">
    <property type="entry name" value="NMRA-LIKE DOMAIN-CONTAINING PROTEIN"/>
    <property type="match status" value="1"/>
</dbReference>
<keyword evidence="3" id="KW-1185">Reference proteome</keyword>
<evidence type="ECO:0000313" key="3">
    <source>
        <dbReference type="Proteomes" id="UP001501218"/>
    </source>
</evidence>
<dbReference type="Gene3D" id="3.40.50.720">
    <property type="entry name" value="NAD(P)-binding Rossmann-like Domain"/>
    <property type="match status" value="1"/>
</dbReference>
<dbReference type="Proteomes" id="UP001501218">
    <property type="component" value="Unassembled WGS sequence"/>
</dbReference>
<dbReference type="InterPro" id="IPR052718">
    <property type="entry name" value="NmrA-type_oxidoreductase"/>
</dbReference>
<reference evidence="2 3" key="1">
    <citation type="journal article" date="2019" name="Int. J. Syst. Evol. Microbiol.">
        <title>The Global Catalogue of Microorganisms (GCM) 10K type strain sequencing project: providing services to taxonomists for standard genome sequencing and annotation.</title>
        <authorList>
            <consortium name="The Broad Institute Genomics Platform"/>
            <consortium name="The Broad Institute Genome Sequencing Center for Infectious Disease"/>
            <person name="Wu L."/>
            <person name="Ma J."/>
        </authorList>
    </citation>
    <scope>NUCLEOTIDE SEQUENCE [LARGE SCALE GENOMIC DNA]</scope>
    <source>
        <strain evidence="2 3">JCM 16221</strain>
    </source>
</reference>
<dbReference type="Gene3D" id="3.90.25.10">
    <property type="entry name" value="UDP-galactose 4-epimerase, domain 1"/>
    <property type="match status" value="1"/>
</dbReference>
<feature type="domain" description="NAD(P)-binding" evidence="1">
    <location>
        <begin position="11"/>
        <end position="185"/>
    </location>
</feature>
<accession>A0ABN3GYD5</accession>
<organism evidence="2 3">
    <name type="scientific">Saccharopolyspora halophila</name>
    <dbReference type="NCBI Taxonomy" id="405551"/>
    <lineage>
        <taxon>Bacteria</taxon>
        <taxon>Bacillati</taxon>
        <taxon>Actinomycetota</taxon>
        <taxon>Actinomycetes</taxon>
        <taxon>Pseudonocardiales</taxon>
        <taxon>Pseudonocardiaceae</taxon>
        <taxon>Saccharopolyspora</taxon>
    </lineage>
</organism>
<dbReference type="SUPFAM" id="SSF51735">
    <property type="entry name" value="NAD(P)-binding Rossmann-fold domains"/>
    <property type="match status" value="1"/>
</dbReference>
<dbReference type="EMBL" id="BAAARA010000025">
    <property type="protein sequence ID" value="GAA2364106.1"/>
    <property type="molecule type" value="Genomic_DNA"/>
</dbReference>
<dbReference type="InterPro" id="IPR036291">
    <property type="entry name" value="NAD(P)-bd_dom_sf"/>
</dbReference>